<feature type="region of interest" description="Disordered" evidence="1">
    <location>
        <begin position="71"/>
        <end position="94"/>
    </location>
</feature>
<evidence type="ECO:0000313" key="3">
    <source>
        <dbReference type="Proteomes" id="UP000308978"/>
    </source>
</evidence>
<dbReference type="RefSeq" id="WP_136435840.1">
    <property type="nucleotide sequence ID" value="NZ_SSTJ01000019.1"/>
</dbReference>
<dbReference type="GO" id="GO:0006355">
    <property type="term" value="P:regulation of DNA-templated transcription"/>
    <property type="evidence" value="ECO:0007669"/>
    <property type="project" value="InterPro"/>
</dbReference>
<reference evidence="2 3" key="1">
    <citation type="submission" date="2019-04" db="EMBL/GenBank/DDBJ databases">
        <title>Microbes associate with the intestines of laboratory mice.</title>
        <authorList>
            <person name="Navarre W."/>
            <person name="Wong E."/>
            <person name="Huang K.C."/>
            <person name="Tropini C."/>
            <person name="Ng K."/>
            <person name="Yu B."/>
        </authorList>
    </citation>
    <scope>NUCLEOTIDE SEQUENCE [LARGE SCALE GENOMIC DNA]</scope>
    <source>
        <strain evidence="2 3">NM80_B27</strain>
    </source>
</reference>
<dbReference type="Gene3D" id="1.10.1220.10">
    <property type="entry name" value="Met repressor-like"/>
    <property type="match status" value="1"/>
</dbReference>
<protein>
    <submittedName>
        <fullName evidence="2">Translation repressor RelB</fullName>
    </submittedName>
</protein>
<dbReference type="InterPro" id="IPR013321">
    <property type="entry name" value="Arc_rbn_hlx_hlx"/>
</dbReference>
<evidence type="ECO:0000256" key="1">
    <source>
        <dbReference type="SAM" id="MobiDB-lite"/>
    </source>
</evidence>
<gene>
    <name evidence="2" type="ORF">E5986_10705</name>
</gene>
<feature type="compositionally biased region" description="Basic and acidic residues" evidence="1">
    <location>
        <begin position="78"/>
        <end position="94"/>
    </location>
</feature>
<organism evidence="2 3">
    <name type="scientific">Adlercreutzia caecimuris</name>
    <dbReference type="NCBI Taxonomy" id="671266"/>
    <lineage>
        <taxon>Bacteria</taxon>
        <taxon>Bacillati</taxon>
        <taxon>Actinomycetota</taxon>
        <taxon>Coriobacteriia</taxon>
        <taxon>Eggerthellales</taxon>
        <taxon>Eggerthellaceae</taxon>
        <taxon>Adlercreutzia</taxon>
    </lineage>
</organism>
<dbReference type="AlphaFoldDB" id="A0A4S4FZS4"/>
<accession>A0A4S4FZS4</accession>
<dbReference type="InterPro" id="IPR007337">
    <property type="entry name" value="RelB/DinJ"/>
</dbReference>
<dbReference type="Proteomes" id="UP000308978">
    <property type="component" value="Unassembled WGS sequence"/>
</dbReference>
<comment type="caution">
    <text evidence="2">The sequence shown here is derived from an EMBL/GenBank/DDBJ whole genome shotgun (WGS) entry which is preliminary data.</text>
</comment>
<dbReference type="EMBL" id="SSTJ01000019">
    <property type="protein sequence ID" value="THG35968.1"/>
    <property type="molecule type" value="Genomic_DNA"/>
</dbReference>
<name>A0A4S4FZS4_9ACTN</name>
<sequence>MESVLTVRLDGAVKEQGAAVMQRCGYTPSAAVRRLFDYAVRHDALPFEVQEKPSREEIRRRVAAFDACHTTGPALSDDEVRAQRLGERYGTDAR</sequence>
<evidence type="ECO:0000313" key="2">
    <source>
        <dbReference type="EMBL" id="THG35968.1"/>
    </source>
</evidence>
<proteinExistence type="predicted"/>
<dbReference type="Pfam" id="PF04221">
    <property type="entry name" value="RelB"/>
    <property type="match status" value="1"/>
</dbReference>